<sequence>MSDAEKKKEKKTNMKKSIADSGVTVNESTTWEQWFNDIKTKIADAASFEEKKLRKYFDKSQEKSKGTYVKKDKEQKKKDKEAKKDKSGKEDKDKKDKKDDKEKDKKDDKEKKEKK</sequence>
<proteinExistence type="predicted"/>
<evidence type="ECO:0000313" key="3">
    <source>
        <dbReference type="Proteomes" id="UP001431209"/>
    </source>
</evidence>
<feature type="region of interest" description="Disordered" evidence="1">
    <location>
        <begin position="1"/>
        <end position="26"/>
    </location>
</feature>
<feature type="region of interest" description="Disordered" evidence="1">
    <location>
        <begin position="59"/>
        <end position="115"/>
    </location>
</feature>
<dbReference type="Proteomes" id="UP001431209">
    <property type="component" value="Unassembled WGS sequence"/>
</dbReference>
<keyword evidence="3" id="KW-1185">Reference proteome</keyword>
<protein>
    <submittedName>
        <fullName evidence="2">Uncharacterized protein</fullName>
    </submittedName>
</protein>
<gene>
    <name evidence="2" type="ORF">AKO1_007200</name>
</gene>
<accession>A0AAW2YTA7</accession>
<name>A0AAW2YTA7_9EUKA</name>
<evidence type="ECO:0000313" key="2">
    <source>
        <dbReference type="EMBL" id="KAL0480181.1"/>
    </source>
</evidence>
<comment type="caution">
    <text evidence="2">The sequence shown here is derived from an EMBL/GenBank/DDBJ whole genome shotgun (WGS) entry which is preliminary data.</text>
</comment>
<dbReference type="EMBL" id="JAOPGA020000639">
    <property type="protein sequence ID" value="KAL0480181.1"/>
    <property type="molecule type" value="Genomic_DNA"/>
</dbReference>
<dbReference type="AlphaFoldDB" id="A0AAW2YTA7"/>
<organism evidence="2 3">
    <name type="scientific">Acrasis kona</name>
    <dbReference type="NCBI Taxonomy" id="1008807"/>
    <lineage>
        <taxon>Eukaryota</taxon>
        <taxon>Discoba</taxon>
        <taxon>Heterolobosea</taxon>
        <taxon>Tetramitia</taxon>
        <taxon>Eutetramitia</taxon>
        <taxon>Acrasidae</taxon>
        <taxon>Acrasis</taxon>
    </lineage>
</organism>
<evidence type="ECO:0000256" key="1">
    <source>
        <dbReference type="SAM" id="MobiDB-lite"/>
    </source>
</evidence>
<reference evidence="2 3" key="1">
    <citation type="submission" date="2024-03" db="EMBL/GenBank/DDBJ databases">
        <title>The Acrasis kona genome and developmental transcriptomes reveal deep origins of eukaryotic multicellular pathways.</title>
        <authorList>
            <person name="Sheikh S."/>
            <person name="Fu C.-J."/>
            <person name="Brown M.W."/>
            <person name="Baldauf S.L."/>
        </authorList>
    </citation>
    <scope>NUCLEOTIDE SEQUENCE [LARGE SCALE GENOMIC DNA]</scope>
    <source>
        <strain evidence="2 3">ATCC MYA-3509</strain>
    </source>
</reference>